<protein>
    <submittedName>
        <fullName evidence="2">Uncharacterized protein</fullName>
    </submittedName>
</protein>
<feature type="region of interest" description="Disordered" evidence="1">
    <location>
        <begin position="1"/>
        <end position="22"/>
    </location>
</feature>
<feature type="compositionally biased region" description="Low complexity" evidence="1">
    <location>
        <begin position="1"/>
        <end position="20"/>
    </location>
</feature>
<keyword evidence="3" id="KW-1185">Reference proteome</keyword>
<sequence>MATGIAWTAPTNPPTATKPALPLNSNVKTATASLTYSSATAKTTAAMAAMRISARKRRISARAKGSSHARMEFASTRRCCAMGRTIAGTFLMRKHVASMSAQPYHPHALKYASTSRSGTNVSARRDTRGTRRIHISATM</sequence>
<dbReference type="Proteomes" id="UP001152888">
    <property type="component" value="Unassembled WGS sequence"/>
</dbReference>
<evidence type="ECO:0000256" key="1">
    <source>
        <dbReference type="SAM" id="MobiDB-lite"/>
    </source>
</evidence>
<dbReference type="AlphaFoldDB" id="A0A9P0Q412"/>
<evidence type="ECO:0000313" key="2">
    <source>
        <dbReference type="EMBL" id="CAH2005274.1"/>
    </source>
</evidence>
<accession>A0A9P0Q412</accession>
<evidence type="ECO:0000313" key="3">
    <source>
        <dbReference type="Proteomes" id="UP001152888"/>
    </source>
</evidence>
<gene>
    <name evidence="2" type="ORF">ACAOBT_LOCUS28448</name>
</gene>
<name>A0A9P0Q412_ACAOB</name>
<dbReference type="EMBL" id="CAKOFQ010007633">
    <property type="protein sequence ID" value="CAH2005274.1"/>
    <property type="molecule type" value="Genomic_DNA"/>
</dbReference>
<comment type="caution">
    <text evidence="2">The sequence shown here is derived from an EMBL/GenBank/DDBJ whole genome shotgun (WGS) entry which is preliminary data.</text>
</comment>
<proteinExistence type="predicted"/>
<organism evidence="2 3">
    <name type="scientific">Acanthoscelides obtectus</name>
    <name type="common">Bean weevil</name>
    <name type="synonym">Bruchus obtectus</name>
    <dbReference type="NCBI Taxonomy" id="200917"/>
    <lineage>
        <taxon>Eukaryota</taxon>
        <taxon>Metazoa</taxon>
        <taxon>Ecdysozoa</taxon>
        <taxon>Arthropoda</taxon>
        <taxon>Hexapoda</taxon>
        <taxon>Insecta</taxon>
        <taxon>Pterygota</taxon>
        <taxon>Neoptera</taxon>
        <taxon>Endopterygota</taxon>
        <taxon>Coleoptera</taxon>
        <taxon>Polyphaga</taxon>
        <taxon>Cucujiformia</taxon>
        <taxon>Chrysomeloidea</taxon>
        <taxon>Chrysomelidae</taxon>
        <taxon>Bruchinae</taxon>
        <taxon>Bruchini</taxon>
        <taxon>Acanthoscelides</taxon>
    </lineage>
</organism>
<reference evidence="2" key="1">
    <citation type="submission" date="2022-03" db="EMBL/GenBank/DDBJ databases">
        <authorList>
            <person name="Sayadi A."/>
        </authorList>
    </citation>
    <scope>NUCLEOTIDE SEQUENCE</scope>
</reference>